<feature type="transmembrane region" description="Helical" evidence="1">
    <location>
        <begin position="182"/>
        <end position="212"/>
    </location>
</feature>
<evidence type="ECO:0000313" key="3">
    <source>
        <dbReference type="Proteomes" id="UP000292919"/>
    </source>
</evidence>
<feature type="transmembrane region" description="Helical" evidence="1">
    <location>
        <begin position="158"/>
        <end position="175"/>
    </location>
</feature>
<dbReference type="AlphaFoldDB" id="A0A6H3F602"/>
<accession>A0A6H3F602</accession>
<feature type="transmembrane region" description="Helical" evidence="1">
    <location>
        <begin position="353"/>
        <end position="372"/>
    </location>
</feature>
<keyword evidence="1" id="KW-1133">Transmembrane helix</keyword>
<keyword evidence="1" id="KW-0472">Membrane</keyword>
<feature type="transmembrane region" description="Helical" evidence="1">
    <location>
        <begin position="224"/>
        <end position="242"/>
    </location>
</feature>
<dbReference type="GO" id="GO:0003743">
    <property type="term" value="F:translation initiation factor activity"/>
    <property type="evidence" value="ECO:0007669"/>
    <property type="project" value="UniProtKB-KW"/>
</dbReference>
<evidence type="ECO:0000313" key="2">
    <source>
        <dbReference type="EMBL" id="TBH80577.1"/>
    </source>
</evidence>
<name>A0A6H3F602_9BACT</name>
<keyword evidence="3" id="KW-1185">Reference proteome</keyword>
<keyword evidence="2" id="KW-0648">Protein biosynthesis</keyword>
<reference evidence="2 3" key="1">
    <citation type="submission" date="2018-12" db="EMBL/GenBank/DDBJ databases">
        <title>First genome draft of Desulfovibrio legallis sp. nov.</title>
        <authorList>
            <person name="Ben Dhia O."/>
            <person name="Najjari A."/>
            <person name="Ferjani R."/>
            <person name="Fhoula I."/>
            <person name="Fardeau M.-L."/>
            <person name="Boudabbous A."/>
            <person name="Ouzari H.I."/>
        </authorList>
    </citation>
    <scope>NUCLEOTIDE SEQUENCE [LARGE SCALE GENOMIC DNA]</scope>
    <source>
        <strain evidence="2 3">H1T</strain>
    </source>
</reference>
<sequence length="547" mass="59798">MAFVDCSKKYALWDLAFLLVAAGYALIGLWGVTQLSANGLAISSDLCCYAQNIAGELHRGLFAQDPLLAVPTTANSIVNLQSALAGLLQPGGDIAQGLLRAGAAGVFFHYAAFYYLGRRLLGAPLPAALFALLTGVTVWVNFGTYWGFGSGDITPRVFYAALFPLLLAATLSALDKPQLRPIILFVSGCGMYLHGISSLVASCMLFTVFFFHRAPNDSLRRHCLWLLLSLLAWSVPTLAFLCSSIKTSSAFSAQELAALQHVFGRRFLEDEGNRWHRLISHLHYASDSFPLLLGGVAGFFIVRRCGTPVMKRLASIVPTLFLGVCTAVLLSVAETSLAERLHRLPLGSELLRGVRFVVLLCWLMILCAFTCLWRRAPRWAGGIALAAVVCVLAFDQGRWACGGRYALRHALGLQQPAAVQRLARNAADYGQALQALQRIVPPQTPVFAEPDAMAVRYQLYRPLAYAFKDGSSYLYNEDPRGAARWLDLAATRDTLGLTATWLASGAAWILCGDMAESENIARHGRIVWSNDRWFIARRDLAPETPLQ</sequence>
<gene>
    <name evidence="2" type="ORF">EB812_05445</name>
</gene>
<dbReference type="Proteomes" id="UP000292919">
    <property type="component" value="Unassembled WGS sequence"/>
</dbReference>
<dbReference type="EMBL" id="SIXC01000005">
    <property type="protein sequence ID" value="TBH80577.1"/>
    <property type="molecule type" value="Genomic_DNA"/>
</dbReference>
<evidence type="ECO:0000256" key="1">
    <source>
        <dbReference type="SAM" id="Phobius"/>
    </source>
</evidence>
<protein>
    <submittedName>
        <fullName evidence="2">Translation initiation factor 2</fullName>
    </submittedName>
</protein>
<proteinExistence type="predicted"/>
<keyword evidence="1" id="KW-0812">Transmembrane</keyword>
<feature type="transmembrane region" description="Helical" evidence="1">
    <location>
        <begin position="12"/>
        <end position="32"/>
    </location>
</feature>
<feature type="transmembrane region" description="Helical" evidence="1">
    <location>
        <begin position="128"/>
        <end position="146"/>
    </location>
</feature>
<dbReference type="RefSeq" id="WP_118230814.1">
    <property type="nucleotide sequence ID" value="NZ_DBFBQU010000045.1"/>
</dbReference>
<organism evidence="2 3">
    <name type="scientific">Desulfovibrio legallii</name>
    <dbReference type="NCBI Taxonomy" id="571438"/>
    <lineage>
        <taxon>Bacteria</taxon>
        <taxon>Pseudomonadati</taxon>
        <taxon>Thermodesulfobacteriota</taxon>
        <taxon>Desulfovibrionia</taxon>
        <taxon>Desulfovibrionales</taxon>
        <taxon>Desulfovibrionaceae</taxon>
        <taxon>Desulfovibrio</taxon>
    </lineage>
</organism>
<feature type="transmembrane region" description="Helical" evidence="1">
    <location>
        <begin position="97"/>
        <end position="116"/>
    </location>
</feature>
<comment type="caution">
    <text evidence="2">The sequence shown here is derived from an EMBL/GenBank/DDBJ whole genome shotgun (WGS) entry which is preliminary data.</text>
</comment>
<feature type="transmembrane region" description="Helical" evidence="1">
    <location>
        <begin position="379"/>
        <end position="399"/>
    </location>
</feature>
<keyword evidence="2" id="KW-0396">Initiation factor</keyword>
<feature type="transmembrane region" description="Helical" evidence="1">
    <location>
        <begin position="313"/>
        <end position="333"/>
    </location>
</feature>